<organism evidence="1 2">
    <name type="scientific">Candidatus Viridilinea halotolerans</name>
    <dbReference type="NCBI Taxonomy" id="2491704"/>
    <lineage>
        <taxon>Bacteria</taxon>
        <taxon>Bacillati</taxon>
        <taxon>Chloroflexota</taxon>
        <taxon>Chloroflexia</taxon>
        <taxon>Chloroflexales</taxon>
        <taxon>Chloroflexineae</taxon>
        <taxon>Oscillochloridaceae</taxon>
        <taxon>Candidatus Viridilinea</taxon>
    </lineage>
</organism>
<comment type="caution">
    <text evidence="1">The sequence shown here is derived from an EMBL/GenBank/DDBJ whole genome shotgun (WGS) entry which is preliminary data.</text>
</comment>
<evidence type="ECO:0000313" key="2">
    <source>
        <dbReference type="Proteomes" id="UP000280307"/>
    </source>
</evidence>
<name>A0A426U5U5_9CHLR</name>
<dbReference type="EMBL" id="RSAS01000195">
    <property type="protein sequence ID" value="RRR75365.1"/>
    <property type="molecule type" value="Genomic_DNA"/>
</dbReference>
<protein>
    <recommendedName>
        <fullName evidence="3">Transposase</fullName>
    </recommendedName>
</protein>
<proteinExistence type="predicted"/>
<gene>
    <name evidence="1" type="ORF">EI684_04935</name>
</gene>
<evidence type="ECO:0008006" key="3">
    <source>
        <dbReference type="Google" id="ProtNLM"/>
    </source>
</evidence>
<sequence>MKGIDLTNNATERALRPAVLWRKGIYGTQSVGGSRFVSLSVPHVRTIPASAPALLDCRRQRVLGESACPKLLPSGGSE</sequence>
<accession>A0A426U5U5</accession>
<dbReference type="Proteomes" id="UP000280307">
    <property type="component" value="Unassembled WGS sequence"/>
</dbReference>
<reference evidence="1 2" key="1">
    <citation type="submission" date="2018-12" db="EMBL/GenBank/DDBJ databases">
        <title>Genome Sequence of Candidatus Viridilinea halotolerans isolated from saline sulfide-rich spring.</title>
        <authorList>
            <person name="Grouzdev D.S."/>
            <person name="Burganskaya E.I."/>
            <person name="Krutkina M.S."/>
            <person name="Sukhacheva M.V."/>
            <person name="Gorlenko V.M."/>
        </authorList>
    </citation>
    <scope>NUCLEOTIDE SEQUENCE [LARGE SCALE GENOMIC DNA]</scope>
    <source>
        <strain evidence="1">Chok-6</strain>
    </source>
</reference>
<dbReference type="AlphaFoldDB" id="A0A426U5U5"/>
<evidence type="ECO:0000313" key="1">
    <source>
        <dbReference type="EMBL" id="RRR75365.1"/>
    </source>
</evidence>